<accession>A0A0R0L6L7</accession>
<reference evidence="1" key="3">
    <citation type="submission" date="2018-07" db="EMBL/GenBank/DDBJ databases">
        <title>WGS assembly of Glycine max.</title>
        <authorList>
            <person name="Schmutz J."/>
            <person name="Cannon S."/>
            <person name="Schlueter J."/>
            <person name="Ma J."/>
            <person name="Mitros T."/>
            <person name="Nelson W."/>
            <person name="Hyten D."/>
            <person name="Song Q."/>
            <person name="Thelen J."/>
            <person name="Cheng J."/>
            <person name="Xu D."/>
            <person name="Hellsten U."/>
            <person name="May G."/>
            <person name="Yu Y."/>
            <person name="Sakurai T."/>
            <person name="Umezawa T."/>
            <person name="Bhattacharyya M."/>
            <person name="Sandhu D."/>
            <person name="Valliyodan B."/>
            <person name="Lindquist E."/>
            <person name="Peto M."/>
            <person name="Grant D."/>
            <person name="Shu S."/>
            <person name="Goodstein D."/>
            <person name="Barry K."/>
            <person name="Futrell-Griggs M."/>
            <person name="Abernathy B."/>
            <person name="Du J."/>
            <person name="Tian Z."/>
            <person name="Zhu L."/>
            <person name="Gill N."/>
            <person name="Joshi T."/>
            <person name="Libault M."/>
            <person name="Sethuraman A."/>
            <person name="Zhang X."/>
            <person name="Shinozaki K."/>
            <person name="Nguyen H."/>
            <person name="Wing R."/>
            <person name="Cregan P."/>
            <person name="Specht J."/>
            <person name="Grimwood J."/>
            <person name="Rokhsar D."/>
            <person name="Stacey G."/>
            <person name="Shoemaker R."/>
            <person name="Jackson S."/>
        </authorList>
    </citation>
    <scope>NUCLEOTIDE SEQUENCE</scope>
    <source>
        <tissue evidence="1">Callus</tissue>
    </source>
</reference>
<name>A0A0R0L6L7_SOYBN</name>
<dbReference type="RefSeq" id="XP_006573962.1">
    <property type="nucleotide sequence ID" value="XM_006573899.1"/>
</dbReference>
<proteinExistence type="predicted"/>
<sequence length="184" mass="21354">MQKFKSYYKQAVSLKKSGCTDNNVKLNAYAIWKEDEGTNFGLEHAWRLLKNQLEWLYQFTENCSKRMKISASRAYSSSSNPETPIENVEVDTLSPIFRLMGQKATKRKSKGKRVGTSTNPVDLIGVEEGMREINILNAKLATLREKELEKEYYDILMKDTSTMFETQLKDHQAFCKTIRHKLRI</sequence>
<dbReference type="STRING" id="3847.A0A0R0L6L7"/>
<gene>
    <name evidence="2" type="primary">LOC102665543</name>
    <name evidence="1" type="ORF">GLYMA_01G049000</name>
</gene>
<evidence type="ECO:0008006" key="4">
    <source>
        <dbReference type="Google" id="ProtNLM"/>
    </source>
</evidence>
<dbReference type="KEGG" id="gmx:102665543"/>
<dbReference type="PANTHER" id="PTHR45023">
    <property type="match status" value="1"/>
</dbReference>
<reference evidence="2" key="2">
    <citation type="submission" date="2018-02" db="UniProtKB">
        <authorList>
            <consortium name="EnsemblPlants"/>
        </authorList>
    </citation>
    <scope>IDENTIFICATION</scope>
    <source>
        <strain evidence="2">Williams 82</strain>
    </source>
</reference>
<evidence type="ECO:0000313" key="2">
    <source>
        <dbReference type="EnsemblPlants" id="KRH74880"/>
    </source>
</evidence>
<dbReference type="EMBL" id="CM000834">
    <property type="protein sequence ID" value="KRH74880.1"/>
    <property type="molecule type" value="Genomic_DNA"/>
</dbReference>
<dbReference type="Proteomes" id="UP000008827">
    <property type="component" value="Chromosome 1"/>
</dbReference>
<dbReference type="OMA" id="GMREINI"/>
<organism evidence="1">
    <name type="scientific">Glycine max</name>
    <name type="common">Soybean</name>
    <name type="synonym">Glycine hispida</name>
    <dbReference type="NCBI Taxonomy" id="3847"/>
    <lineage>
        <taxon>Eukaryota</taxon>
        <taxon>Viridiplantae</taxon>
        <taxon>Streptophyta</taxon>
        <taxon>Embryophyta</taxon>
        <taxon>Tracheophyta</taxon>
        <taxon>Spermatophyta</taxon>
        <taxon>Magnoliopsida</taxon>
        <taxon>eudicotyledons</taxon>
        <taxon>Gunneridae</taxon>
        <taxon>Pentapetalae</taxon>
        <taxon>rosids</taxon>
        <taxon>fabids</taxon>
        <taxon>Fabales</taxon>
        <taxon>Fabaceae</taxon>
        <taxon>Papilionoideae</taxon>
        <taxon>50 kb inversion clade</taxon>
        <taxon>NPAAA clade</taxon>
        <taxon>indigoferoid/millettioid clade</taxon>
        <taxon>Phaseoleae</taxon>
        <taxon>Glycine</taxon>
        <taxon>Glycine subgen. Soja</taxon>
    </lineage>
</organism>
<evidence type="ECO:0000313" key="3">
    <source>
        <dbReference type="Proteomes" id="UP000008827"/>
    </source>
</evidence>
<evidence type="ECO:0000313" key="1">
    <source>
        <dbReference type="EMBL" id="KRH74880.1"/>
    </source>
</evidence>
<dbReference type="Gramene" id="KRH74880">
    <property type="protein sequence ID" value="KRH74880"/>
    <property type="gene ID" value="GLYMA_01G049000"/>
</dbReference>
<protein>
    <recommendedName>
        <fullName evidence="4">No apical meristem-associated C-terminal domain-containing protein</fullName>
    </recommendedName>
</protein>
<dbReference type="SMR" id="A0A0R0L6L7"/>
<reference evidence="1 2" key="1">
    <citation type="journal article" date="2010" name="Nature">
        <title>Genome sequence of the palaeopolyploid soybean.</title>
        <authorList>
            <person name="Schmutz J."/>
            <person name="Cannon S.B."/>
            <person name="Schlueter J."/>
            <person name="Ma J."/>
            <person name="Mitros T."/>
            <person name="Nelson W."/>
            <person name="Hyten D.L."/>
            <person name="Song Q."/>
            <person name="Thelen J.J."/>
            <person name="Cheng J."/>
            <person name="Xu D."/>
            <person name="Hellsten U."/>
            <person name="May G.D."/>
            <person name="Yu Y."/>
            <person name="Sakurai T."/>
            <person name="Umezawa T."/>
            <person name="Bhattacharyya M.K."/>
            <person name="Sandhu D."/>
            <person name="Valliyodan B."/>
            <person name="Lindquist E."/>
            <person name="Peto M."/>
            <person name="Grant D."/>
            <person name="Shu S."/>
            <person name="Goodstein D."/>
            <person name="Barry K."/>
            <person name="Futrell-Griggs M."/>
            <person name="Abernathy B."/>
            <person name="Du J."/>
            <person name="Tian Z."/>
            <person name="Zhu L."/>
            <person name="Gill N."/>
            <person name="Joshi T."/>
            <person name="Libault M."/>
            <person name="Sethuraman A."/>
            <person name="Zhang X.-C."/>
            <person name="Shinozaki K."/>
            <person name="Nguyen H.T."/>
            <person name="Wing R.A."/>
            <person name="Cregan P."/>
            <person name="Specht J."/>
            <person name="Grimwood J."/>
            <person name="Rokhsar D."/>
            <person name="Stacey G."/>
            <person name="Shoemaker R.C."/>
            <person name="Jackson S.A."/>
        </authorList>
    </citation>
    <scope>NUCLEOTIDE SEQUENCE</scope>
    <source>
        <strain evidence="2">cv. Williams 82</strain>
        <tissue evidence="1">Callus</tissue>
    </source>
</reference>
<dbReference type="PANTHER" id="PTHR45023:SF4">
    <property type="entry name" value="GLYCINE-RICH PROTEIN-RELATED"/>
    <property type="match status" value="1"/>
</dbReference>
<dbReference type="AlphaFoldDB" id="A0A0R0L6L7"/>
<dbReference type="GeneID" id="102665543"/>
<dbReference type="EnsemblPlants" id="KRH74880">
    <property type="protein sequence ID" value="KRH74880"/>
    <property type="gene ID" value="GLYMA_01G049000"/>
</dbReference>
<keyword evidence="3" id="KW-1185">Reference proteome</keyword>